<evidence type="ECO:0000256" key="5">
    <source>
        <dbReference type="ARBA" id="ARBA00022884"/>
    </source>
</evidence>
<dbReference type="Pfam" id="PF09021">
    <property type="entry name" value="HutP"/>
    <property type="match status" value="1"/>
</dbReference>
<dbReference type="CDD" id="cd11640">
    <property type="entry name" value="HutP"/>
    <property type="match status" value="1"/>
</dbReference>
<evidence type="ECO:0000256" key="8">
    <source>
        <dbReference type="ARBA" id="ARBA00023163"/>
    </source>
</evidence>
<evidence type="ECO:0000256" key="7">
    <source>
        <dbReference type="ARBA" id="ARBA00023159"/>
    </source>
</evidence>
<evidence type="ECO:0000256" key="6">
    <source>
        <dbReference type="ARBA" id="ARBA00023015"/>
    </source>
</evidence>
<comment type="similarity">
    <text evidence="2">Belongs to the HutP family.</text>
</comment>
<keyword evidence="8" id="KW-0804">Transcription</keyword>
<dbReference type="GO" id="GO:0003723">
    <property type="term" value="F:RNA binding"/>
    <property type="evidence" value="ECO:0007669"/>
    <property type="project" value="UniProtKB-KW"/>
</dbReference>
<protein>
    <recommendedName>
        <fullName evidence="4">Hut operon positive regulatory protein</fullName>
    </recommendedName>
</protein>
<comment type="function">
    <text evidence="1">Antiterminator that binds to cis-acting regulatory sequences on the mRNA in the presence of histidine, thereby suppressing transcription termination and activating the hut operon for histidine utilization.</text>
</comment>
<dbReference type="SUPFAM" id="SSF111064">
    <property type="entry name" value="Hut operon positive regulatory protein HutP"/>
    <property type="match status" value="1"/>
</dbReference>
<dbReference type="InterPro" id="IPR036482">
    <property type="entry name" value="Regulatory_HutP_sf"/>
</dbReference>
<dbReference type="OrthoDB" id="1724774at2"/>
<gene>
    <name evidence="9" type="ORF">SAMN02745751_02996</name>
</gene>
<keyword evidence="5" id="KW-0694">RNA-binding</keyword>
<evidence type="ECO:0000313" key="9">
    <source>
        <dbReference type="EMBL" id="SHJ62882.1"/>
    </source>
</evidence>
<proteinExistence type="inferred from homology"/>
<evidence type="ECO:0000256" key="2">
    <source>
        <dbReference type="ARBA" id="ARBA00009992"/>
    </source>
</evidence>
<organism evidence="9 10">
    <name type="scientific">Dethiosulfatibacter aminovorans DSM 17477</name>
    <dbReference type="NCBI Taxonomy" id="1121476"/>
    <lineage>
        <taxon>Bacteria</taxon>
        <taxon>Bacillati</taxon>
        <taxon>Bacillota</taxon>
        <taxon>Tissierellia</taxon>
        <taxon>Dethiosulfatibacter</taxon>
    </lineage>
</organism>
<name>A0A1M6KVI3_9FIRM</name>
<dbReference type="AlphaFoldDB" id="A0A1M6KVI3"/>
<keyword evidence="7" id="KW-0010">Activator</keyword>
<dbReference type="Gene3D" id="3.40.1510.10">
    <property type="entry name" value="Hut operon regulatory protein HutP"/>
    <property type="match status" value="1"/>
</dbReference>
<dbReference type="RefSeq" id="WP_073050377.1">
    <property type="nucleotide sequence ID" value="NZ_FQZL01000028.1"/>
</dbReference>
<keyword evidence="6" id="KW-0805">Transcription regulation</keyword>
<evidence type="ECO:0000313" key="10">
    <source>
        <dbReference type="Proteomes" id="UP000184052"/>
    </source>
</evidence>
<accession>A0A1M6KVI3</accession>
<comment type="subunit">
    <text evidence="3">Homohexamer.</text>
</comment>
<sequence>MNKEFIRETITKNGQIDIGKTAVFVSMVENKAKESFVRRFIEELGYNVVVTEVAGSGGDLKKKIINSCVGAALNLDVIQKEAHQIHGLIHAAQEASRGLMLDMPLDANLHMKIAIVSSEHWIAVAMYGNSAYHSLSNHSRLGLGHVNI</sequence>
<dbReference type="EMBL" id="FQZL01000028">
    <property type="protein sequence ID" value="SHJ62882.1"/>
    <property type="molecule type" value="Genomic_DNA"/>
</dbReference>
<dbReference type="InterPro" id="IPR015111">
    <property type="entry name" value="Regulatory_HutP"/>
</dbReference>
<dbReference type="STRING" id="1121476.SAMN02745751_02996"/>
<reference evidence="9 10" key="1">
    <citation type="submission" date="2016-11" db="EMBL/GenBank/DDBJ databases">
        <authorList>
            <person name="Jaros S."/>
            <person name="Januszkiewicz K."/>
            <person name="Wedrychowicz H."/>
        </authorList>
    </citation>
    <scope>NUCLEOTIDE SEQUENCE [LARGE SCALE GENOMIC DNA]</scope>
    <source>
        <strain evidence="9 10">DSM 17477</strain>
    </source>
</reference>
<dbReference type="Proteomes" id="UP000184052">
    <property type="component" value="Unassembled WGS sequence"/>
</dbReference>
<evidence type="ECO:0000256" key="3">
    <source>
        <dbReference type="ARBA" id="ARBA00011643"/>
    </source>
</evidence>
<evidence type="ECO:0000256" key="1">
    <source>
        <dbReference type="ARBA" id="ARBA00002945"/>
    </source>
</evidence>
<keyword evidence="10" id="KW-1185">Reference proteome</keyword>
<evidence type="ECO:0000256" key="4">
    <source>
        <dbReference type="ARBA" id="ARBA00019377"/>
    </source>
</evidence>